<accession>A0A124BS69</accession>
<sequence>MPLPTVNLDDRRFDDILEEARRLIPQFCPEWTDHNPSDPGMAILEVFAWMTDLLLYRVNQVPDKLLIAFLDLIGVQLAPPRAAQAPVTFYLSAPQDAPLAIAPGTEVATLRTEVNEATVFSTERSGVIRPPVLTGLYTANTLAQVRGDADDTRGVRHDLAQLGLPGYRFPIFQPQPQPGDALFVQLQDDHSDHVLALHFGVELAGGAGVNPNHPPYVWEAWQGGVSRWAQCEIEYDGTQAFNVSGELILRLPTLREGTFFEGRGYWLRCRLTNEQMHAGYRVSPDLETLRVDARGVTVPARHATVVRNELLGQSDGTPGQRFTLLNGPVLHLDPDRDLIEVLTPEGDSTLFTPVTDFSLSSPLDPHFTFDTATREVAFGPSVLQPDGSVYRFGLTPAQGATIRMTRYQYGGGAVGNVPARSLSVLKSSLPYVARVTNHAPAVGGRNAQQLEDAVQRVPHLLRTRTRAVTADDYEHLAAQVPGVARARCVTPNMHAPGQTYPGQIRALHVPPGQVTVAVLPEVRPGDPGVDADPLTPGRVAPERLTLSAELRAAVQEELDLRRPVGTTLDLRAPQYVWVSVTATVRAAHAASRPAREDVRRRALHALYTYLSPYTGGPEGQGWPFGRTLTLSELYGLLRAVPGLEVVEDVQVVLTEPGQPETREVVTGSLPMPPQALIVSDVHHVRVEQG</sequence>
<evidence type="ECO:0000313" key="1">
    <source>
        <dbReference type="EMBL" id="GAQ23417.1"/>
    </source>
</evidence>
<organism evidence="1 2">
    <name type="scientific">Deinococcus grandis</name>
    <dbReference type="NCBI Taxonomy" id="57498"/>
    <lineage>
        <taxon>Bacteria</taxon>
        <taxon>Thermotogati</taxon>
        <taxon>Deinococcota</taxon>
        <taxon>Deinococci</taxon>
        <taxon>Deinococcales</taxon>
        <taxon>Deinococcaceae</taxon>
        <taxon>Deinococcus</taxon>
    </lineage>
</organism>
<proteinExistence type="predicted"/>
<keyword evidence="2" id="KW-1185">Reference proteome</keyword>
<name>A0A124BS69_9DEIO</name>
<comment type="caution">
    <text evidence="1">The sequence shown here is derived from an EMBL/GenBank/DDBJ whole genome shotgun (WGS) entry which is preliminary data.</text>
</comment>
<evidence type="ECO:0000313" key="2">
    <source>
        <dbReference type="Proteomes" id="UP000056209"/>
    </source>
</evidence>
<reference evidence="2" key="1">
    <citation type="submission" date="2015-11" db="EMBL/GenBank/DDBJ databases">
        <title>Draft Genome Sequence of the Radioresistant Bacterium Deinococcus grandis, Isolated from Freshwater Fish in Japan.</title>
        <authorList>
            <person name="Satoh K."/>
            <person name="Onodera T."/>
            <person name="Omoso K."/>
            <person name="Takeda-Yano K."/>
            <person name="Katayama T."/>
            <person name="Oono Y."/>
            <person name="Narumi I."/>
        </authorList>
    </citation>
    <scope>NUCLEOTIDE SEQUENCE [LARGE SCALE GENOMIC DNA]</scope>
    <source>
        <strain evidence="2">ATCC 43672</strain>
    </source>
</reference>
<dbReference type="OrthoDB" id="9027184at2"/>
<dbReference type="NCBIfam" id="TIGR02243">
    <property type="entry name" value="putative baseplate assembly protein"/>
    <property type="match status" value="1"/>
</dbReference>
<protein>
    <submittedName>
        <fullName evidence="1">Uncharacterized protein</fullName>
    </submittedName>
</protein>
<dbReference type="AlphaFoldDB" id="A0A124BS69"/>
<dbReference type="Proteomes" id="UP000056209">
    <property type="component" value="Unassembled WGS sequence"/>
</dbReference>
<dbReference type="RefSeq" id="WP_058979235.1">
    <property type="nucleotide sequence ID" value="NZ_BCMS01000002.1"/>
</dbReference>
<dbReference type="EMBL" id="BCMS01000002">
    <property type="protein sequence ID" value="GAQ23417.1"/>
    <property type="molecule type" value="Genomic_DNA"/>
</dbReference>
<gene>
    <name evidence="1" type="ORF">DEIGR_200272</name>
</gene>
<dbReference type="InterPro" id="IPR011749">
    <property type="entry name" value="CHP02243"/>
</dbReference>